<dbReference type="FunFam" id="3.40.605.10:FF:000004">
    <property type="entry name" value="Aldehyde dehydrogenase"/>
    <property type="match status" value="1"/>
</dbReference>
<dbReference type="EMBL" id="JAAAJB010000267">
    <property type="protein sequence ID" value="KAG0259895.1"/>
    <property type="molecule type" value="Genomic_DNA"/>
</dbReference>
<comment type="similarity">
    <text evidence="1 4">Belongs to the aldehyde dehydrogenase family.</text>
</comment>
<dbReference type="InterPro" id="IPR016163">
    <property type="entry name" value="Ald_DH_C"/>
</dbReference>
<dbReference type="Gene3D" id="3.40.309.10">
    <property type="entry name" value="Aldehyde Dehydrogenase, Chain A, domain 2"/>
    <property type="match status" value="1"/>
</dbReference>
<evidence type="ECO:0000256" key="3">
    <source>
        <dbReference type="ARBA" id="ARBA00023027"/>
    </source>
</evidence>
<dbReference type="InterPro" id="IPR016162">
    <property type="entry name" value="Ald_DH_N"/>
</dbReference>
<evidence type="ECO:0000256" key="1">
    <source>
        <dbReference type="ARBA" id="ARBA00009986"/>
    </source>
</evidence>
<organism evidence="7 8">
    <name type="scientific">Actinomortierella ambigua</name>
    <dbReference type="NCBI Taxonomy" id="1343610"/>
    <lineage>
        <taxon>Eukaryota</taxon>
        <taxon>Fungi</taxon>
        <taxon>Fungi incertae sedis</taxon>
        <taxon>Mucoromycota</taxon>
        <taxon>Mortierellomycotina</taxon>
        <taxon>Mortierellomycetes</taxon>
        <taxon>Mortierellales</taxon>
        <taxon>Mortierellaceae</taxon>
        <taxon>Actinomortierella</taxon>
    </lineage>
</organism>
<dbReference type="AlphaFoldDB" id="A0A9P6Q3J7"/>
<dbReference type="Proteomes" id="UP000807716">
    <property type="component" value="Unassembled WGS sequence"/>
</dbReference>
<keyword evidence="8" id="KW-1185">Reference proteome</keyword>
<dbReference type="PANTHER" id="PTHR43570:SF16">
    <property type="entry name" value="ALDEHYDE DEHYDROGENASE TYPE III, ISOFORM Q"/>
    <property type="match status" value="1"/>
</dbReference>
<dbReference type="Gene3D" id="3.40.605.10">
    <property type="entry name" value="Aldehyde Dehydrogenase, Chain A, domain 1"/>
    <property type="match status" value="1"/>
</dbReference>
<evidence type="ECO:0000313" key="7">
    <source>
        <dbReference type="EMBL" id="KAG0259895.1"/>
    </source>
</evidence>
<dbReference type="GO" id="GO:0004029">
    <property type="term" value="F:aldehyde dehydrogenase (NAD+) activity"/>
    <property type="evidence" value="ECO:0007669"/>
    <property type="project" value="TreeGrafter"/>
</dbReference>
<proteinExistence type="inferred from homology"/>
<dbReference type="PIRSF" id="PIRSF036492">
    <property type="entry name" value="ALDH"/>
    <property type="match status" value="1"/>
</dbReference>
<sequence length="441" mass="48832">MGPDYTPVEAIPKIVDDSRKTFQSHRTQSLKVRKEQIAALERLVVENEDAINNAIHADLGRRSTFEFGTLIEAIRALKNHDMDFQTKDQHEKGEKEADKAFVRLSPKGNVLIIGAWNFPFLLTLEPLAGAIAAGNTAIIKPSELAVHSMRLMMQLVPKYMDKSIVQIVTGGAKETGALLQERFDHIFYTGGTEVGRIVMQAAAKHLTPVTLELGGKCPVIIAKDADLQKAAMAIAGWKSTNSGQICLAPDYLLCPKELQPALIQQMIGVWHHLYGENPTDHDDYAHVINQRHFERLVTLMEMTKKESKMVHGGRTNPARLTIEPTVFTGVKLTDTIMKDEIFGPLLPIIDCESMDEAIKIINTTEYPLSLFMYTEDDANVQRVLNETRSGGVSVNDIAANFTNAALPFGGCGNSGMGAYHGRYSIETFSHRRAVVVRKSHL</sequence>
<dbReference type="GO" id="GO:0006081">
    <property type="term" value="P:aldehyde metabolic process"/>
    <property type="evidence" value="ECO:0007669"/>
    <property type="project" value="InterPro"/>
</dbReference>
<dbReference type="PANTHER" id="PTHR43570">
    <property type="entry name" value="ALDEHYDE DEHYDROGENASE"/>
    <property type="match status" value="1"/>
</dbReference>
<gene>
    <name evidence="7" type="primary">ALDH3A2</name>
    <name evidence="7" type="ORF">DFQ27_003825</name>
</gene>
<dbReference type="SUPFAM" id="SSF53720">
    <property type="entry name" value="ALDH-like"/>
    <property type="match status" value="1"/>
</dbReference>
<feature type="domain" description="Aldehyde dehydrogenase" evidence="6">
    <location>
        <begin position="9"/>
        <end position="433"/>
    </location>
</feature>
<evidence type="ECO:0000259" key="6">
    <source>
        <dbReference type="Pfam" id="PF00171"/>
    </source>
</evidence>
<evidence type="ECO:0000313" key="8">
    <source>
        <dbReference type="Proteomes" id="UP000807716"/>
    </source>
</evidence>
<accession>A0A9P6Q3J7</accession>
<dbReference type="CDD" id="cd07087">
    <property type="entry name" value="ALDH_F3-13-14_CALDH-like"/>
    <property type="match status" value="1"/>
</dbReference>
<evidence type="ECO:0000256" key="5">
    <source>
        <dbReference type="PIRSR" id="PIRSR036492-1"/>
    </source>
</evidence>
<dbReference type="Pfam" id="PF00171">
    <property type="entry name" value="Aldedh"/>
    <property type="match status" value="1"/>
</dbReference>
<keyword evidence="2 4" id="KW-0560">Oxidoreductase</keyword>
<dbReference type="OrthoDB" id="440325at2759"/>
<evidence type="ECO:0000256" key="2">
    <source>
        <dbReference type="ARBA" id="ARBA00023002"/>
    </source>
</evidence>
<dbReference type="FunFam" id="3.40.309.10:FF:000003">
    <property type="entry name" value="Aldehyde dehydrogenase"/>
    <property type="match status" value="1"/>
</dbReference>
<dbReference type="InterPro" id="IPR012394">
    <property type="entry name" value="Aldehyde_DH_NAD(P)"/>
</dbReference>
<protein>
    <recommendedName>
        <fullName evidence="4">Aldehyde dehydrogenase</fullName>
    </recommendedName>
</protein>
<dbReference type="InterPro" id="IPR015590">
    <property type="entry name" value="Aldehyde_DH_dom"/>
</dbReference>
<reference evidence="7" key="1">
    <citation type="journal article" date="2020" name="Fungal Divers.">
        <title>Resolving the Mortierellaceae phylogeny through synthesis of multi-gene phylogenetics and phylogenomics.</title>
        <authorList>
            <person name="Vandepol N."/>
            <person name="Liber J."/>
            <person name="Desiro A."/>
            <person name="Na H."/>
            <person name="Kennedy M."/>
            <person name="Barry K."/>
            <person name="Grigoriev I.V."/>
            <person name="Miller A.N."/>
            <person name="O'Donnell K."/>
            <person name="Stajich J.E."/>
            <person name="Bonito G."/>
        </authorList>
    </citation>
    <scope>NUCLEOTIDE SEQUENCE</scope>
    <source>
        <strain evidence="7">BC1065</strain>
    </source>
</reference>
<name>A0A9P6Q3J7_9FUNG</name>
<comment type="caution">
    <text evidence="7">The sequence shown here is derived from an EMBL/GenBank/DDBJ whole genome shotgun (WGS) entry which is preliminary data.</text>
</comment>
<dbReference type="GO" id="GO:0005737">
    <property type="term" value="C:cytoplasm"/>
    <property type="evidence" value="ECO:0007669"/>
    <property type="project" value="TreeGrafter"/>
</dbReference>
<evidence type="ECO:0000256" key="4">
    <source>
        <dbReference type="PIRNR" id="PIRNR036492"/>
    </source>
</evidence>
<dbReference type="InterPro" id="IPR016161">
    <property type="entry name" value="Ald_DH/histidinol_DH"/>
</dbReference>
<feature type="active site" evidence="5">
    <location>
        <position position="212"/>
    </location>
</feature>
<keyword evidence="3" id="KW-0520">NAD</keyword>
<feature type="active site" evidence="5">
    <location>
        <position position="246"/>
    </location>
</feature>